<dbReference type="EMBL" id="JADCTT010000007">
    <property type="protein sequence ID" value="KAF9750155.1"/>
    <property type="molecule type" value="Genomic_DNA"/>
</dbReference>
<evidence type="ECO:0000313" key="3">
    <source>
        <dbReference type="Proteomes" id="UP000616885"/>
    </source>
</evidence>
<proteinExistence type="predicted"/>
<reference evidence="2" key="1">
    <citation type="submission" date="2020-10" db="EMBL/GenBank/DDBJ databases">
        <title>High-Quality Genome Resource of Clonostachys rosea strain S41 by Oxford Nanopore Long-Read Sequencing.</title>
        <authorList>
            <person name="Wang H."/>
        </authorList>
    </citation>
    <scope>NUCLEOTIDE SEQUENCE</scope>
    <source>
        <strain evidence="2">S41</strain>
    </source>
</reference>
<sequence>MEAHSFEHLLSIKATTNPILQPDKLGKRREALRSHPFPGSPGDKARKGHFSVGKTPVNAKNGLHEEGERRSGRIKLWRRWERTKLWGQIRHSDNARNVKQGETLRPHALSSRSVIFEDTGYGTAELRNAHEGWDCGLFGCCTSTSASGDFAH</sequence>
<evidence type="ECO:0000313" key="2">
    <source>
        <dbReference type="EMBL" id="KAF9750155.1"/>
    </source>
</evidence>
<comment type="caution">
    <text evidence="2">The sequence shown here is derived from an EMBL/GenBank/DDBJ whole genome shotgun (WGS) entry which is preliminary data.</text>
</comment>
<dbReference type="AlphaFoldDB" id="A0A8H7N6R6"/>
<evidence type="ECO:0000256" key="1">
    <source>
        <dbReference type="SAM" id="MobiDB-lite"/>
    </source>
</evidence>
<gene>
    <name evidence="2" type="ORF">IM811_016182</name>
</gene>
<accession>A0A8H7N6R6</accession>
<dbReference type="Proteomes" id="UP000616885">
    <property type="component" value="Unassembled WGS sequence"/>
</dbReference>
<feature type="region of interest" description="Disordered" evidence="1">
    <location>
        <begin position="32"/>
        <end position="66"/>
    </location>
</feature>
<organism evidence="2 3">
    <name type="scientific">Bionectria ochroleuca</name>
    <name type="common">Gliocladium roseum</name>
    <dbReference type="NCBI Taxonomy" id="29856"/>
    <lineage>
        <taxon>Eukaryota</taxon>
        <taxon>Fungi</taxon>
        <taxon>Dikarya</taxon>
        <taxon>Ascomycota</taxon>
        <taxon>Pezizomycotina</taxon>
        <taxon>Sordariomycetes</taxon>
        <taxon>Hypocreomycetidae</taxon>
        <taxon>Hypocreales</taxon>
        <taxon>Bionectriaceae</taxon>
        <taxon>Clonostachys</taxon>
    </lineage>
</organism>
<protein>
    <submittedName>
        <fullName evidence="2">Uncharacterized protein</fullName>
    </submittedName>
</protein>
<name>A0A8H7N6R6_BIOOC</name>